<feature type="domain" description="HTH crp-type" evidence="2">
    <location>
        <begin position="16"/>
        <end position="40"/>
    </location>
</feature>
<protein>
    <submittedName>
        <fullName evidence="3">ROK family transcriptional regulator</fullName>
    </submittedName>
</protein>
<keyword evidence="4" id="KW-1185">Reference proteome</keyword>
<dbReference type="Pfam" id="PF00325">
    <property type="entry name" value="Crp"/>
    <property type="match status" value="1"/>
</dbReference>
<dbReference type="PANTHER" id="PTHR18964:SF149">
    <property type="entry name" value="BIFUNCTIONAL UDP-N-ACETYLGLUCOSAMINE 2-EPIMERASE_N-ACETYLMANNOSAMINE KINASE"/>
    <property type="match status" value="1"/>
</dbReference>
<comment type="similarity">
    <text evidence="1">Belongs to the ROK (NagC/XylR) family.</text>
</comment>
<accession>A0ABP6LP64</accession>
<reference evidence="4" key="1">
    <citation type="journal article" date="2019" name="Int. J. Syst. Evol. Microbiol.">
        <title>The Global Catalogue of Microorganisms (GCM) 10K type strain sequencing project: providing services to taxonomists for standard genome sequencing and annotation.</title>
        <authorList>
            <consortium name="The Broad Institute Genomics Platform"/>
            <consortium name="The Broad Institute Genome Sequencing Center for Infectious Disease"/>
            <person name="Wu L."/>
            <person name="Ma J."/>
        </authorList>
    </citation>
    <scope>NUCLEOTIDE SEQUENCE [LARGE SCALE GENOMIC DNA]</scope>
    <source>
        <strain evidence="4">JCM 14309</strain>
    </source>
</reference>
<sequence>MHNLALVQRELFHAGPMSRADLARATGLTRVTASGLVGELIAREVVVEQGPRARSGPGKPGVLVDLDRDGLQVISLDLSGAEAYRGAVMDLTGTILARLEEPRRGRETSDQAQATVLALARNLLALADRRVLGVGVGTPGVVSDQGVVLTAPNIGWDGVPLRDLLHRELSVPVVVRNDANAAALAEQTLGGGDPDMFLVRVGRGVGGALMIRGELVVGRYNAAGEIGHVPVGEGGGPECVCGKRGCLESWISVPRLGELVQEAERAGRPIEDVLSGAGTKLGILLAPIVGALNLSDVVVAGPRSLLEGTFLDAAQEALRSRILGRFHTQVRMRLPADSDDIVLRGGLVMVLESELGVS</sequence>
<dbReference type="InterPro" id="IPR049874">
    <property type="entry name" value="ROK_cs"/>
</dbReference>
<dbReference type="InterPro" id="IPR036388">
    <property type="entry name" value="WH-like_DNA-bd_sf"/>
</dbReference>
<dbReference type="Pfam" id="PF00480">
    <property type="entry name" value="ROK"/>
    <property type="match status" value="1"/>
</dbReference>
<dbReference type="Gene3D" id="1.10.10.10">
    <property type="entry name" value="Winged helix-like DNA-binding domain superfamily/Winged helix DNA-binding domain"/>
    <property type="match status" value="1"/>
</dbReference>
<dbReference type="InterPro" id="IPR043129">
    <property type="entry name" value="ATPase_NBD"/>
</dbReference>
<dbReference type="Proteomes" id="UP001500236">
    <property type="component" value="Unassembled WGS sequence"/>
</dbReference>
<dbReference type="PANTHER" id="PTHR18964">
    <property type="entry name" value="ROK (REPRESSOR, ORF, KINASE) FAMILY"/>
    <property type="match status" value="1"/>
</dbReference>
<proteinExistence type="inferred from homology"/>
<dbReference type="SUPFAM" id="SSF53067">
    <property type="entry name" value="Actin-like ATPase domain"/>
    <property type="match status" value="1"/>
</dbReference>
<comment type="caution">
    <text evidence="3">The sequence shown here is derived from an EMBL/GenBank/DDBJ whole genome shotgun (WGS) entry which is preliminary data.</text>
</comment>
<gene>
    <name evidence="3" type="ORF">GCM10010529_05220</name>
</gene>
<evidence type="ECO:0000313" key="4">
    <source>
        <dbReference type="Proteomes" id="UP001500236"/>
    </source>
</evidence>
<dbReference type="Gene3D" id="3.30.420.40">
    <property type="match status" value="2"/>
</dbReference>
<evidence type="ECO:0000259" key="2">
    <source>
        <dbReference type="Pfam" id="PF00325"/>
    </source>
</evidence>
<dbReference type="InterPro" id="IPR000600">
    <property type="entry name" value="ROK"/>
</dbReference>
<organism evidence="3 4">
    <name type="scientific">Nesterenkonia aethiopica</name>
    <dbReference type="NCBI Taxonomy" id="269144"/>
    <lineage>
        <taxon>Bacteria</taxon>
        <taxon>Bacillati</taxon>
        <taxon>Actinomycetota</taxon>
        <taxon>Actinomycetes</taxon>
        <taxon>Micrococcales</taxon>
        <taxon>Micrococcaceae</taxon>
        <taxon>Nesterenkonia</taxon>
    </lineage>
</organism>
<name>A0ABP6LP64_9MICC</name>
<dbReference type="InterPro" id="IPR012318">
    <property type="entry name" value="HTH_CRP"/>
</dbReference>
<dbReference type="PROSITE" id="PS01125">
    <property type="entry name" value="ROK"/>
    <property type="match status" value="1"/>
</dbReference>
<dbReference type="EMBL" id="BAAAVT010000003">
    <property type="protein sequence ID" value="GAA3054186.1"/>
    <property type="molecule type" value="Genomic_DNA"/>
</dbReference>
<evidence type="ECO:0000313" key="3">
    <source>
        <dbReference type="EMBL" id="GAA3054186.1"/>
    </source>
</evidence>
<dbReference type="SUPFAM" id="SSF46785">
    <property type="entry name" value="Winged helix' DNA-binding domain"/>
    <property type="match status" value="1"/>
</dbReference>
<evidence type="ECO:0000256" key="1">
    <source>
        <dbReference type="ARBA" id="ARBA00006479"/>
    </source>
</evidence>
<dbReference type="InterPro" id="IPR036390">
    <property type="entry name" value="WH_DNA-bd_sf"/>
</dbReference>